<evidence type="ECO:0000259" key="2">
    <source>
        <dbReference type="Pfam" id="PF02517"/>
    </source>
</evidence>
<name>A0A1M6PWZ9_9CLOT</name>
<dbReference type="STRING" id="1121331.SAMN02745248_01844"/>
<sequence length="275" mass="30801">MLAFVTTTLVYAAVGNIIDKDSLMLICSVIVSILMCLSIIFLYRKLQTKEQIFALNKKISMKSFFRILIVFMAVCTITSKFIFIIEDILSLFGSGFGKSLDRATGEWTRTSIMSIVYVGIIGPILEEIIFRGYILNSLKPYGKKFAIILSSILFGMYHLNIVQLLPTIVMGIVCAYVAIEYSIKISIVLHIVNNLILAMGIPALADLFPGNGPIIVYGILLIIICIMAIRIIISNKKNVKEYLIKEKTKKGLYRQVIISPLFIVFAIICVIFTFT</sequence>
<gene>
    <name evidence="3" type="ORF">SAMN02745248_01844</name>
</gene>
<keyword evidence="1" id="KW-0812">Transmembrane</keyword>
<feature type="transmembrane region" description="Helical" evidence="1">
    <location>
        <begin position="64"/>
        <end position="92"/>
    </location>
</feature>
<dbReference type="PANTHER" id="PTHR36435">
    <property type="entry name" value="SLR1288 PROTEIN"/>
    <property type="match status" value="1"/>
</dbReference>
<dbReference type="Proteomes" id="UP000183952">
    <property type="component" value="Unassembled WGS sequence"/>
</dbReference>
<dbReference type="GO" id="GO:0080120">
    <property type="term" value="P:CAAX-box protein maturation"/>
    <property type="evidence" value="ECO:0007669"/>
    <property type="project" value="UniProtKB-ARBA"/>
</dbReference>
<feature type="transmembrane region" description="Helical" evidence="1">
    <location>
        <begin position="214"/>
        <end position="233"/>
    </location>
</feature>
<proteinExistence type="predicted"/>
<evidence type="ECO:0000313" key="4">
    <source>
        <dbReference type="Proteomes" id="UP000183952"/>
    </source>
</evidence>
<dbReference type="GO" id="GO:0004175">
    <property type="term" value="F:endopeptidase activity"/>
    <property type="evidence" value="ECO:0007669"/>
    <property type="project" value="UniProtKB-ARBA"/>
</dbReference>
<dbReference type="PANTHER" id="PTHR36435:SF1">
    <property type="entry name" value="CAAX AMINO TERMINAL PROTEASE FAMILY PROTEIN"/>
    <property type="match status" value="1"/>
</dbReference>
<keyword evidence="4" id="KW-1185">Reference proteome</keyword>
<dbReference type="InterPro" id="IPR052710">
    <property type="entry name" value="CAAX_protease"/>
</dbReference>
<dbReference type="EMBL" id="FRAD01000014">
    <property type="protein sequence ID" value="SHK12469.1"/>
    <property type="molecule type" value="Genomic_DNA"/>
</dbReference>
<feature type="transmembrane region" description="Helical" evidence="1">
    <location>
        <begin position="188"/>
        <end position="208"/>
    </location>
</feature>
<feature type="transmembrane region" description="Helical" evidence="1">
    <location>
        <begin position="22"/>
        <end position="43"/>
    </location>
</feature>
<dbReference type="OrthoDB" id="2035856at2"/>
<keyword evidence="1" id="KW-0472">Membrane</keyword>
<dbReference type="InterPro" id="IPR003675">
    <property type="entry name" value="Rce1/LyrA-like_dom"/>
</dbReference>
<dbReference type="Pfam" id="PF02517">
    <property type="entry name" value="Rce1-like"/>
    <property type="match status" value="1"/>
</dbReference>
<feature type="transmembrane region" description="Helical" evidence="1">
    <location>
        <begin position="164"/>
        <end position="181"/>
    </location>
</feature>
<protein>
    <recommendedName>
        <fullName evidence="2">CAAX prenyl protease 2/Lysostaphin resistance protein A-like domain-containing protein</fullName>
    </recommendedName>
</protein>
<evidence type="ECO:0000256" key="1">
    <source>
        <dbReference type="SAM" id="Phobius"/>
    </source>
</evidence>
<accession>A0A1M6PWZ9</accession>
<keyword evidence="1" id="KW-1133">Transmembrane helix</keyword>
<evidence type="ECO:0000313" key="3">
    <source>
        <dbReference type="EMBL" id="SHK12469.1"/>
    </source>
</evidence>
<feature type="domain" description="CAAX prenyl protease 2/Lysostaphin resistance protein A-like" evidence="2">
    <location>
        <begin position="111"/>
        <end position="196"/>
    </location>
</feature>
<dbReference type="RefSeq" id="WP_072903798.1">
    <property type="nucleotide sequence ID" value="NZ_FRAD01000014.1"/>
</dbReference>
<feature type="transmembrane region" description="Helical" evidence="1">
    <location>
        <begin position="253"/>
        <end position="274"/>
    </location>
</feature>
<organism evidence="3 4">
    <name type="scientific">Hathewaya proteolytica DSM 3090</name>
    <dbReference type="NCBI Taxonomy" id="1121331"/>
    <lineage>
        <taxon>Bacteria</taxon>
        <taxon>Bacillati</taxon>
        <taxon>Bacillota</taxon>
        <taxon>Clostridia</taxon>
        <taxon>Eubacteriales</taxon>
        <taxon>Clostridiaceae</taxon>
        <taxon>Hathewaya</taxon>
    </lineage>
</organism>
<reference evidence="3 4" key="1">
    <citation type="submission" date="2016-11" db="EMBL/GenBank/DDBJ databases">
        <authorList>
            <person name="Jaros S."/>
            <person name="Januszkiewicz K."/>
            <person name="Wedrychowicz H."/>
        </authorList>
    </citation>
    <scope>NUCLEOTIDE SEQUENCE [LARGE SCALE GENOMIC DNA]</scope>
    <source>
        <strain evidence="3 4">DSM 3090</strain>
    </source>
</reference>
<dbReference type="AlphaFoldDB" id="A0A1M6PWZ9"/>